<reference evidence="7 8" key="1">
    <citation type="submission" date="2018-01" db="EMBL/GenBank/DDBJ databases">
        <title>Genomic Encyclopedia of Archaeal and Bacterial Type Strains, Phase II (KMG-II): from individual species to whole genera.</title>
        <authorList>
            <person name="Goeker M."/>
        </authorList>
    </citation>
    <scope>NUCLEOTIDE SEQUENCE [LARGE SCALE GENOMIC DNA]</scope>
    <source>
        <strain evidence="7 8">DSM 17023</strain>
    </source>
</reference>
<dbReference type="InterPro" id="IPR038765">
    <property type="entry name" value="Papain-like_cys_pep_sf"/>
</dbReference>
<dbReference type="PANTHER" id="PTHR47053">
    <property type="entry name" value="MUREIN DD-ENDOPEPTIDASE MEPH-RELATED"/>
    <property type="match status" value="1"/>
</dbReference>
<dbReference type="EMBL" id="PPCN01000001">
    <property type="protein sequence ID" value="POF34453.1"/>
    <property type="molecule type" value="Genomic_DNA"/>
</dbReference>
<name>A0A2S3V3V3_9HYPH</name>
<dbReference type="RefSeq" id="WP_103221027.1">
    <property type="nucleotide sequence ID" value="NZ_PPCN01000001.1"/>
</dbReference>
<dbReference type="InterPro" id="IPR051202">
    <property type="entry name" value="Peptidase_C40"/>
</dbReference>
<dbReference type="CDD" id="cd00174">
    <property type="entry name" value="SH3"/>
    <property type="match status" value="1"/>
</dbReference>
<accession>A0A2S3V3V3</accession>
<dbReference type="Proteomes" id="UP000236959">
    <property type="component" value="Unassembled WGS sequence"/>
</dbReference>
<dbReference type="Pfam" id="PF18348">
    <property type="entry name" value="SH3_16"/>
    <property type="match status" value="1"/>
</dbReference>
<dbReference type="Pfam" id="PF00877">
    <property type="entry name" value="NLPC_P60"/>
    <property type="match status" value="1"/>
</dbReference>
<evidence type="ECO:0000256" key="4">
    <source>
        <dbReference type="ARBA" id="ARBA00022807"/>
    </source>
</evidence>
<evidence type="ECO:0000313" key="8">
    <source>
        <dbReference type="Proteomes" id="UP000236959"/>
    </source>
</evidence>
<comment type="caution">
    <text evidence="7">The sequence shown here is derived from an EMBL/GenBank/DDBJ whole genome shotgun (WGS) entry which is preliminary data.</text>
</comment>
<dbReference type="SUPFAM" id="SSF54001">
    <property type="entry name" value="Cysteine proteinases"/>
    <property type="match status" value="1"/>
</dbReference>
<dbReference type="AlphaFoldDB" id="A0A2S3V3V3"/>
<protein>
    <submittedName>
        <fullName evidence="7">NlpC/P60 family protein</fullName>
    </submittedName>
</protein>
<keyword evidence="4" id="KW-0788">Thiol protease</keyword>
<sequence>MTQNFDRRRHPVRPDLAASDYEGLADAGRFVEGEVFQVKADRLAMRPEPRQDRPIDTEALRGEWLTVYEQTPEGWAWGQLDTDGYVGWFSSDGLGPVTAATHRVRALRTYRYPAPDLKSVPLGLLSLGSKVTVTGEAETRGLAYALLSDGSAVVARHLVPLEDREEDWVRVAEELLGTPYLWGGRSSLGLDCSALVQLAAQTGGHDLPRDSDMQEAEAGEEIPHDDPAALERGDLLFWKGHVGIVAGPGKLLHANGHTMTVAFEPLEQAIERIAATEWGAITKARRLSAPEST</sequence>
<evidence type="ECO:0000313" key="7">
    <source>
        <dbReference type="EMBL" id="POF34453.1"/>
    </source>
</evidence>
<dbReference type="GO" id="GO:0008234">
    <property type="term" value="F:cysteine-type peptidase activity"/>
    <property type="evidence" value="ECO:0007669"/>
    <property type="project" value="UniProtKB-KW"/>
</dbReference>
<dbReference type="Gene3D" id="3.90.1720.10">
    <property type="entry name" value="endopeptidase domain like (from Nostoc punctiforme)"/>
    <property type="match status" value="1"/>
</dbReference>
<dbReference type="InterPro" id="IPR041382">
    <property type="entry name" value="SH3_16"/>
</dbReference>
<proteinExistence type="inferred from homology"/>
<keyword evidence="3" id="KW-0378">Hydrolase</keyword>
<dbReference type="PROSITE" id="PS51935">
    <property type="entry name" value="NLPC_P60"/>
    <property type="match status" value="1"/>
</dbReference>
<dbReference type="PANTHER" id="PTHR47053:SF1">
    <property type="entry name" value="MUREIN DD-ENDOPEPTIDASE MEPH-RELATED"/>
    <property type="match status" value="1"/>
</dbReference>
<organism evidence="7 8">
    <name type="scientific">Roseibium marinum</name>
    <dbReference type="NCBI Taxonomy" id="281252"/>
    <lineage>
        <taxon>Bacteria</taxon>
        <taxon>Pseudomonadati</taxon>
        <taxon>Pseudomonadota</taxon>
        <taxon>Alphaproteobacteria</taxon>
        <taxon>Hyphomicrobiales</taxon>
        <taxon>Stappiaceae</taxon>
        <taxon>Roseibium</taxon>
    </lineage>
</organism>
<evidence type="ECO:0000256" key="2">
    <source>
        <dbReference type="ARBA" id="ARBA00022670"/>
    </source>
</evidence>
<dbReference type="Gene3D" id="2.30.30.40">
    <property type="entry name" value="SH3 Domains"/>
    <property type="match status" value="1"/>
</dbReference>
<dbReference type="OrthoDB" id="9813368at2"/>
<dbReference type="InterPro" id="IPR000064">
    <property type="entry name" value="NLP_P60_dom"/>
</dbReference>
<feature type="domain" description="NlpC/P60" evidence="6">
    <location>
        <begin position="162"/>
        <end position="288"/>
    </location>
</feature>
<dbReference type="GO" id="GO:0006508">
    <property type="term" value="P:proteolysis"/>
    <property type="evidence" value="ECO:0007669"/>
    <property type="project" value="UniProtKB-KW"/>
</dbReference>
<feature type="region of interest" description="Disordered" evidence="5">
    <location>
        <begin position="203"/>
        <end position="225"/>
    </location>
</feature>
<evidence type="ECO:0000256" key="1">
    <source>
        <dbReference type="ARBA" id="ARBA00007074"/>
    </source>
</evidence>
<evidence type="ECO:0000256" key="3">
    <source>
        <dbReference type="ARBA" id="ARBA00022801"/>
    </source>
</evidence>
<keyword evidence="2" id="KW-0645">Protease</keyword>
<evidence type="ECO:0000256" key="5">
    <source>
        <dbReference type="SAM" id="MobiDB-lite"/>
    </source>
</evidence>
<evidence type="ECO:0000259" key="6">
    <source>
        <dbReference type="PROSITE" id="PS51935"/>
    </source>
</evidence>
<gene>
    <name evidence="7" type="ORF">CLV41_101908</name>
</gene>
<comment type="similarity">
    <text evidence="1">Belongs to the peptidase C40 family.</text>
</comment>
<keyword evidence="8" id="KW-1185">Reference proteome</keyword>